<feature type="binding site" evidence="4">
    <location>
        <position position="77"/>
    </location>
    <ligand>
        <name>(2R,3E)-phycocyanobilin</name>
        <dbReference type="ChEBI" id="CHEBI:85275"/>
        <label>2</label>
    </ligand>
</feature>
<sequence length="188" mass="19187">MLDAFSRAAVAADASGSFIGGDKLSALKAFVADGNKRLDAVKSISTSASCIVTDSVAGMICENTGLTAPGGNCYTNRRMAACLRDGEIVLRYVSYALLAGDASVLQDRCLNGLKETYAALGVPTGSAARAVAIMKACAVAHITGTNKRFGDTANNNLLDQGTSKDPAGCQSLASEASGYFDTVVSAIS</sequence>
<evidence type="ECO:0000256" key="3">
    <source>
        <dbReference type="ARBA" id="ARBA00023307"/>
    </source>
</evidence>
<dbReference type="SUPFAM" id="SSF46458">
    <property type="entry name" value="Globin-like"/>
    <property type="match status" value="1"/>
</dbReference>
<dbReference type="AlphaFoldDB" id="A0A524RLL9"/>
<evidence type="ECO:0000256" key="1">
    <source>
        <dbReference type="ARBA" id="ARBA00008182"/>
    </source>
</evidence>
<keyword evidence="6" id="KW-0605">Phycobilisome</keyword>
<dbReference type="PANTHER" id="PTHR34011:SF7">
    <property type="entry name" value="C-PHYCOCYANIN BETA SUBUNIT"/>
    <property type="match status" value="1"/>
</dbReference>
<evidence type="ECO:0000256" key="5">
    <source>
        <dbReference type="PIRSR" id="PIRSR000081-2"/>
    </source>
</evidence>
<feature type="binding site" description="covalent" evidence="4">
    <location>
        <position position="82"/>
    </location>
    <ligand>
        <name>(2R,3E)-phycocyanobilin</name>
        <dbReference type="ChEBI" id="CHEBI:85275"/>
        <label>2</label>
    </ligand>
</feature>
<dbReference type="GO" id="GO:0016787">
    <property type="term" value="F:hydrolase activity"/>
    <property type="evidence" value="ECO:0007669"/>
    <property type="project" value="UniProtKB-KW"/>
</dbReference>
<proteinExistence type="inferred from homology"/>
<organism evidence="7 8">
    <name type="scientific">Aphanocapsa feldmannii 277cV</name>
    <dbReference type="NCBI Taxonomy" id="2507553"/>
    <lineage>
        <taxon>Bacteria</taxon>
        <taxon>Bacillati</taxon>
        <taxon>Cyanobacteriota</taxon>
        <taxon>Cyanophyceae</taxon>
        <taxon>Oscillatoriophycideae</taxon>
        <taxon>Chroococcales</taxon>
        <taxon>Microcystaceae</taxon>
        <taxon>Aphanocapsa</taxon>
    </lineage>
</organism>
<protein>
    <submittedName>
        <fullName evidence="7">Bleomycin hydrolase</fullName>
    </submittedName>
</protein>
<gene>
    <name evidence="7" type="ORF">ERJ67_09830</name>
</gene>
<dbReference type="InterPro" id="IPR009050">
    <property type="entry name" value="Globin-like_sf"/>
</dbReference>
<feature type="binding site" evidence="4">
    <location>
        <position position="35"/>
    </location>
    <ligand>
        <name>(2R,3E)-phycocyanobilin</name>
        <dbReference type="ChEBI" id="CHEBI:85275"/>
        <label>1</label>
    </ligand>
</feature>
<dbReference type="EMBL" id="SRMO01000084">
    <property type="protein sequence ID" value="TGG90974.1"/>
    <property type="molecule type" value="Genomic_DNA"/>
</dbReference>
<keyword evidence="6" id="KW-0249">Electron transport</keyword>
<dbReference type="GO" id="GO:0015979">
    <property type="term" value="P:photosynthesis"/>
    <property type="evidence" value="ECO:0007669"/>
    <property type="project" value="UniProtKB-KW"/>
</dbReference>
<keyword evidence="7" id="KW-0378">Hydrolase</keyword>
<comment type="caution">
    <text evidence="7">The sequence shown here is derived from an EMBL/GenBank/DDBJ whole genome shotgun (WGS) entry which is preliminary data.</text>
</comment>
<name>A0A524RLL9_9CHRO</name>
<keyword evidence="2 6" id="KW-0157">Chromophore</keyword>
<evidence type="ECO:0000313" key="8">
    <source>
        <dbReference type="Proteomes" id="UP000317990"/>
    </source>
</evidence>
<dbReference type="PIRSF" id="PIRSF000081">
    <property type="entry name" value="Phycocyanin"/>
    <property type="match status" value="1"/>
</dbReference>
<keyword evidence="6" id="KW-0793">Thylakoid</keyword>
<dbReference type="Proteomes" id="UP000317990">
    <property type="component" value="Unassembled WGS sequence"/>
</dbReference>
<keyword evidence="6" id="KW-0472">Membrane</keyword>
<dbReference type="GO" id="GO:0031676">
    <property type="term" value="C:plasma membrane-derived thylakoid membrane"/>
    <property type="evidence" value="ECO:0007669"/>
    <property type="project" value="UniProtKB-SubCell"/>
</dbReference>
<keyword evidence="3 6" id="KW-0089">Bile pigment</keyword>
<dbReference type="Pfam" id="PF00502">
    <property type="entry name" value="Phycobilisome"/>
    <property type="match status" value="1"/>
</dbReference>
<keyword evidence="6" id="KW-0813">Transport</keyword>
<dbReference type="GO" id="GO:0030089">
    <property type="term" value="C:phycobilisome"/>
    <property type="evidence" value="ECO:0007669"/>
    <property type="project" value="UniProtKB-KW"/>
</dbReference>
<dbReference type="InterPro" id="IPR012128">
    <property type="entry name" value="Phycobilisome_asu/bsu"/>
</dbReference>
<dbReference type="InterPro" id="IPR038719">
    <property type="entry name" value="Phycobilisome_asu/bsu_sf"/>
</dbReference>
<feature type="modified residue" description="N4-methylasparagine" evidence="5">
    <location>
        <position position="72"/>
    </location>
</feature>
<keyword evidence="6" id="KW-0602">Photosynthesis</keyword>
<feature type="binding site" evidence="4">
    <location>
        <position position="39"/>
    </location>
    <ligand>
        <name>(2R,3E)-phycocyanobilin</name>
        <dbReference type="ChEBI" id="CHEBI:85275"/>
        <label>1</label>
    </ligand>
</feature>
<reference evidence="7 8" key="1">
    <citation type="journal article" date="2019" name="mSystems">
        <title>Life at home and on the roam: Genomic adaptions reflect the dual lifestyle of an intracellular, facultative symbiont.</title>
        <authorList>
            <person name="Burgsdorf I."/>
        </authorList>
    </citation>
    <scope>NUCLEOTIDE SEQUENCE [LARGE SCALE GENOMIC DNA]</scope>
    <source>
        <strain evidence="7">277cV</strain>
    </source>
</reference>
<evidence type="ECO:0000256" key="4">
    <source>
        <dbReference type="PIRSR" id="PIRSR000081-1"/>
    </source>
</evidence>
<comment type="subcellular location">
    <subcellularLocation>
        <location evidence="6">Cellular thylakoid membrane</location>
        <topology evidence="6">Peripheral membrane protein</topology>
        <orientation evidence="6">Cytoplasmic side</orientation>
    </subcellularLocation>
</comment>
<feature type="binding site" evidence="4">
    <location>
        <position position="72"/>
    </location>
    <ligand>
        <name>(2R,3E)-phycocyanobilin</name>
        <dbReference type="ChEBI" id="CHEBI:85275"/>
        <label>2</label>
    </ligand>
</feature>
<comment type="similarity">
    <text evidence="1 6">Belongs to the phycobiliprotein family.</text>
</comment>
<accession>A0A524RLL9</accession>
<dbReference type="Gene3D" id="1.10.490.20">
    <property type="entry name" value="Phycocyanins"/>
    <property type="match status" value="1"/>
</dbReference>
<evidence type="ECO:0000256" key="6">
    <source>
        <dbReference type="RuleBase" id="RU004438"/>
    </source>
</evidence>
<keyword evidence="6" id="KW-0042">Antenna complex</keyword>
<evidence type="ECO:0000256" key="2">
    <source>
        <dbReference type="ARBA" id="ARBA00022991"/>
    </source>
</evidence>
<feature type="binding site" evidence="4">
    <location>
        <begin position="82"/>
        <end position="88"/>
    </location>
    <ligand>
        <name>(2R,3E)-phycocyanobilin</name>
        <dbReference type="ChEBI" id="CHEBI:85275"/>
        <label>2</label>
    </ligand>
</feature>
<dbReference type="PANTHER" id="PTHR34011">
    <property type="entry name" value="PHYCOBILISOME 32.1 KDA LINKER POLYPEPTIDE, PHYCOCYANIN-ASSOCIATED, ROD 2-RELATED"/>
    <property type="match status" value="1"/>
</dbReference>
<evidence type="ECO:0000313" key="7">
    <source>
        <dbReference type="EMBL" id="TGG90974.1"/>
    </source>
</evidence>